<protein>
    <recommendedName>
        <fullName evidence="3">Pyrrolo-quinoline quinone repeat domain-containing protein</fullName>
    </recommendedName>
</protein>
<accession>A0A5R9JBK8</accession>
<dbReference type="InterPro" id="IPR015943">
    <property type="entry name" value="WD40/YVTN_repeat-like_dom_sf"/>
</dbReference>
<feature type="transmembrane region" description="Helical" evidence="2">
    <location>
        <begin position="219"/>
        <end position="236"/>
    </location>
</feature>
<dbReference type="AlphaFoldDB" id="A0A5R9JBK8"/>
<keyword evidence="2" id="KW-1133">Transmembrane helix</keyword>
<feature type="region of interest" description="Disordered" evidence="1">
    <location>
        <begin position="1"/>
        <end position="24"/>
    </location>
</feature>
<dbReference type="SUPFAM" id="SSF50998">
    <property type="entry name" value="Quinoprotein alcohol dehydrogenase-like"/>
    <property type="match status" value="1"/>
</dbReference>
<dbReference type="Pfam" id="PF13360">
    <property type="entry name" value="PQQ_2"/>
    <property type="match status" value="1"/>
</dbReference>
<evidence type="ECO:0000256" key="2">
    <source>
        <dbReference type="SAM" id="Phobius"/>
    </source>
</evidence>
<proteinExistence type="predicted"/>
<evidence type="ECO:0000313" key="5">
    <source>
        <dbReference type="Proteomes" id="UP000305654"/>
    </source>
</evidence>
<evidence type="ECO:0000313" key="4">
    <source>
        <dbReference type="EMBL" id="TLU73001.1"/>
    </source>
</evidence>
<feature type="domain" description="Pyrrolo-quinoline quinone repeat" evidence="3">
    <location>
        <begin position="93"/>
        <end position="276"/>
    </location>
</feature>
<gene>
    <name evidence="4" type="ORF">FE263_06015</name>
</gene>
<evidence type="ECO:0000256" key="1">
    <source>
        <dbReference type="SAM" id="MobiDB-lite"/>
    </source>
</evidence>
<dbReference type="EMBL" id="VCDI01000002">
    <property type="protein sequence ID" value="TLU73001.1"/>
    <property type="molecule type" value="Genomic_DNA"/>
</dbReference>
<keyword evidence="2" id="KW-0812">Transmembrane</keyword>
<dbReference type="Proteomes" id="UP000305654">
    <property type="component" value="Unassembled WGS sequence"/>
</dbReference>
<organism evidence="4 5">
    <name type="scientific">Lichenicoccus roseus</name>
    <dbReference type="NCBI Taxonomy" id="2683649"/>
    <lineage>
        <taxon>Bacteria</taxon>
        <taxon>Pseudomonadati</taxon>
        <taxon>Pseudomonadota</taxon>
        <taxon>Alphaproteobacteria</taxon>
        <taxon>Acetobacterales</taxon>
        <taxon>Acetobacteraceae</taxon>
        <taxon>Lichenicoccus</taxon>
    </lineage>
</organism>
<feature type="compositionally biased region" description="Polar residues" evidence="1">
    <location>
        <begin position="7"/>
        <end position="24"/>
    </location>
</feature>
<reference evidence="4 5" key="1">
    <citation type="submission" date="2019-05" db="EMBL/GenBank/DDBJ databases">
        <authorList>
            <person name="Pankratov T."/>
            <person name="Grouzdev D."/>
        </authorList>
    </citation>
    <scope>NUCLEOTIDE SEQUENCE [LARGE SCALE GENOMIC DNA]</scope>
    <source>
        <strain evidence="4 5">KEBCLARHB70R</strain>
    </source>
</reference>
<comment type="caution">
    <text evidence="4">The sequence shown here is derived from an EMBL/GenBank/DDBJ whole genome shotgun (WGS) entry which is preliminary data.</text>
</comment>
<keyword evidence="5" id="KW-1185">Reference proteome</keyword>
<name>A0A5R9JBK8_9PROT</name>
<dbReference type="InterPro" id="IPR002372">
    <property type="entry name" value="PQQ_rpt_dom"/>
</dbReference>
<dbReference type="OrthoDB" id="7484843at2"/>
<dbReference type="InterPro" id="IPR011047">
    <property type="entry name" value="Quinoprotein_ADH-like_sf"/>
</dbReference>
<sequence length="620" mass="64973">MACPTRCASSPSSPTRLRSMSTASPWRRASSMAASVTTRSFDAARTGGNTGETVLSPRSVRGRGIRQARILHIPDDPRLEAQPLYLPGIAIQGARRDVVFQATMGNHVHAFDADTGALLWTQYLGPPIRGTVAIDAHNINIAWGILSTPVIDTATGRLCVCYWTSPDGSAAGGQHFAAALDVATGDMVHPPLSLEGAVFDPGDGLPVQRFRSMERKQRAGLAIAGGALLIAFGTIAETAASARGWLIAVDLARWSLAATWCSTARGSGGGIWMSGAAPAVQSDGAIWVVTGNGDFDGVHDFGESVVRLRYAAPTPGKGAALAVTGWWSPWSDDARTGTAPPSPAAAALLPRGPVPSNFRHVAHLARAGIAPADMGSAWGDQDLGASGIVLVEELGIGLVSSKDGVLYTISLADPGKTLPTDLTPAATPSNYGRLAAPPILYTYFDAAVRPAPDNPAALNILSGNVTHHLHGTMLAWKSARHGWMHFCGGENGNLRAWQLRPDRSSTYLACSVAYASAMARGGGMPGWSLALSADGDAGGIVWAMIPYGDANMEITTSRLLAYDASDFALFPGGGGEIVPLWDSQDWNWSLLHPKFNRPVIADGRVLVPTYGGQILVLELA</sequence>
<dbReference type="Gene3D" id="2.130.10.10">
    <property type="entry name" value="YVTN repeat-like/Quinoprotein amine dehydrogenase"/>
    <property type="match status" value="1"/>
</dbReference>
<evidence type="ECO:0000259" key="3">
    <source>
        <dbReference type="Pfam" id="PF13360"/>
    </source>
</evidence>
<keyword evidence="2" id="KW-0472">Membrane</keyword>